<reference evidence="3" key="1">
    <citation type="submission" date="2020-05" db="EMBL/GenBank/DDBJ databases">
        <authorList>
            <person name="Chiriac C."/>
            <person name="Salcher M."/>
            <person name="Ghai R."/>
            <person name="Kavagutti S V."/>
        </authorList>
    </citation>
    <scope>NUCLEOTIDE SEQUENCE</scope>
</reference>
<proteinExistence type="predicted"/>
<evidence type="ECO:0000313" key="3">
    <source>
        <dbReference type="EMBL" id="CAB4857997.1"/>
    </source>
</evidence>
<accession>A0A6J7CI54</accession>
<gene>
    <name evidence="3" type="ORF">UFOPK3402_00060</name>
</gene>
<dbReference type="Gene3D" id="3.30.460.80">
    <property type="entry name" value="NADH:ubiquinone oxidoreductase, 30kDa subunit"/>
    <property type="match status" value="1"/>
</dbReference>
<dbReference type="GO" id="GO:0008137">
    <property type="term" value="F:NADH dehydrogenase (ubiquinone) activity"/>
    <property type="evidence" value="ECO:0007669"/>
    <property type="project" value="InterPro"/>
</dbReference>
<name>A0A6J7CI54_9ZZZZ</name>
<protein>
    <submittedName>
        <fullName evidence="3">Unannotated protein</fullName>
    </submittedName>
</protein>
<evidence type="ECO:0000256" key="1">
    <source>
        <dbReference type="SAM" id="MobiDB-lite"/>
    </source>
</evidence>
<dbReference type="InterPro" id="IPR001268">
    <property type="entry name" value="NADH_UbQ_OxRdtase_30kDa_su"/>
</dbReference>
<dbReference type="InterPro" id="IPR037232">
    <property type="entry name" value="NADH_quin_OxRdtase_su_C/D-like"/>
</dbReference>
<organism evidence="3">
    <name type="scientific">freshwater metagenome</name>
    <dbReference type="NCBI Taxonomy" id="449393"/>
    <lineage>
        <taxon>unclassified sequences</taxon>
        <taxon>metagenomes</taxon>
        <taxon>ecological metagenomes</taxon>
    </lineage>
</organism>
<dbReference type="EMBL" id="CAFBLS010000004">
    <property type="protein sequence ID" value="CAB4857997.1"/>
    <property type="molecule type" value="Genomic_DNA"/>
</dbReference>
<dbReference type="Pfam" id="PF00329">
    <property type="entry name" value="Complex1_30kDa"/>
    <property type="match status" value="1"/>
</dbReference>
<feature type="region of interest" description="Disordered" evidence="1">
    <location>
        <begin position="126"/>
        <end position="166"/>
    </location>
</feature>
<evidence type="ECO:0000259" key="2">
    <source>
        <dbReference type="Pfam" id="PF00329"/>
    </source>
</evidence>
<dbReference type="SUPFAM" id="SSF143243">
    <property type="entry name" value="Nqo5-like"/>
    <property type="match status" value="1"/>
</dbReference>
<feature type="domain" description="NADH:ubiquinone oxidoreductase 30kDa subunit" evidence="2">
    <location>
        <begin position="3"/>
        <end position="113"/>
    </location>
</feature>
<sequence>MIRVDAAEWRSTIAGFHGSGCTLFGFLTGVDRGDSVEIIGRVAHPESIEAHLISTTIPAGGTLPSLNDLYLGASWHERETGEMFGITFAGLTDARPLLRRAQQGSPPLLKSSVLVARVVREWPGAAEASDDGRRGGNPSRRRQRPAGVPEGFMQDEADGRSAIGGT</sequence>
<dbReference type="AlphaFoldDB" id="A0A6J7CI54"/>